<accession>K9TQU2</accession>
<organism evidence="2 3">
    <name type="scientific">Oscillatoria acuminata PCC 6304</name>
    <dbReference type="NCBI Taxonomy" id="56110"/>
    <lineage>
        <taxon>Bacteria</taxon>
        <taxon>Bacillati</taxon>
        <taxon>Cyanobacteriota</taxon>
        <taxon>Cyanophyceae</taxon>
        <taxon>Oscillatoriophycideae</taxon>
        <taxon>Oscillatoriales</taxon>
        <taxon>Oscillatoriaceae</taxon>
        <taxon>Oscillatoria</taxon>
    </lineage>
</organism>
<dbReference type="Pfam" id="PF01850">
    <property type="entry name" value="PIN"/>
    <property type="match status" value="1"/>
</dbReference>
<dbReference type="EMBL" id="CP003607">
    <property type="protein sequence ID" value="AFY85222.1"/>
    <property type="molecule type" value="Genomic_DNA"/>
</dbReference>
<dbReference type="InterPro" id="IPR029060">
    <property type="entry name" value="PIN-like_dom_sf"/>
</dbReference>
<evidence type="ECO:0000313" key="3">
    <source>
        <dbReference type="Proteomes" id="UP000010367"/>
    </source>
</evidence>
<protein>
    <recommendedName>
        <fullName evidence="1">PIN domain-containing protein</fullName>
    </recommendedName>
</protein>
<dbReference type="HOGENOM" id="CLU_143452_1_0_3"/>
<evidence type="ECO:0000313" key="2">
    <source>
        <dbReference type="EMBL" id="AFY85222.1"/>
    </source>
</evidence>
<proteinExistence type="predicted"/>
<feature type="domain" description="PIN" evidence="1">
    <location>
        <begin position="5"/>
        <end position="122"/>
    </location>
</feature>
<dbReference type="InterPro" id="IPR002716">
    <property type="entry name" value="PIN_dom"/>
</dbReference>
<dbReference type="Proteomes" id="UP000010367">
    <property type="component" value="Chromosome"/>
</dbReference>
<dbReference type="eggNOG" id="COG2402">
    <property type="taxonomic scope" value="Bacteria"/>
</dbReference>
<dbReference type="PATRIC" id="fig|56110.3.peg.7057"/>
<dbReference type="OrthoDB" id="425811at2"/>
<keyword evidence="3" id="KW-1185">Reference proteome</keyword>
<evidence type="ECO:0000259" key="1">
    <source>
        <dbReference type="Pfam" id="PF01850"/>
    </source>
</evidence>
<sequence>MTQTIIDTGPLVAFLNVRDSWHGWVLDQWQTVHPPLLTCEPVITEACFLLRNIYGGRNATMQLLARNILRLDFSLSLEYQAIQQLLERYESVPMSLADACLVRMAELYPNAQILTLDTDFHIYRKHQHQQIPLRIPDSLS</sequence>
<dbReference type="KEGG" id="oac:Oscil6304_5748"/>
<dbReference type="STRING" id="56110.Oscil6304_5748"/>
<dbReference type="InParanoid" id="K9TQU2"/>
<dbReference type="RefSeq" id="WP_015151828.1">
    <property type="nucleotide sequence ID" value="NC_019693.1"/>
</dbReference>
<reference evidence="2 3" key="1">
    <citation type="submission" date="2012-06" db="EMBL/GenBank/DDBJ databases">
        <title>Finished chromosome of genome of Oscillatoria acuminata PCC 6304.</title>
        <authorList>
            <consortium name="US DOE Joint Genome Institute"/>
            <person name="Gugger M."/>
            <person name="Coursin T."/>
            <person name="Rippka R."/>
            <person name="Tandeau De Marsac N."/>
            <person name="Huntemann M."/>
            <person name="Wei C.-L."/>
            <person name="Han J."/>
            <person name="Detter J.C."/>
            <person name="Han C."/>
            <person name="Tapia R."/>
            <person name="Davenport K."/>
            <person name="Daligault H."/>
            <person name="Erkkila T."/>
            <person name="Gu W."/>
            <person name="Munk A.C.C."/>
            <person name="Teshima H."/>
            <person name="Xu Y."/>
            <person name="Chain P."/>
            <person name="Chen A."/>
            <person name="Krypides N."/>
            <person name="Mavromatis K."/>
            <person name="Markowitz V."/>
            <person name="Szeto E."/>
            <person name="Ivanova N."/>
            <person name="Mikhailova N."/>
            <person name="Ovchinnikova G."/>
            <person name="Pagani I."/>
            <person name="Pati A."/>
            <person name="Goodwin L."/>
            <person name="Peters L."/>
            <person name="Pitluck S."/>
            <person name="Woyke T."/>
            <person name="Kerfeld C."/>
        </authorList>
    </citation>
    <scope>NUCLEOTIDE SEQUENCE [LARGE SCALE GENOMIC DNA]</scope>
    <source>
        <strain evidence="2 3">PCC 6304</strain>
    </source>
</reference>
<dbReference type="Gene3D" id="3.40.50.1010">
    <property type="entry name" value="5'-nuclease"/>
    <property type="match status" value="1"/>
</dbReference>
<name>K9TQU2_9CYAN</name>
<dbReference type="AlphaFoldDB" id="K9TQU2"/>
<gene>
    <name evidence="2" type="ORF">Oscil6304_5748</name>
</gene>
<dbReference type="SUPFAM" id="SSF88723">
    <property type="entry name" value="PIN domain-like"/>
    <property type="match status" value="1"/>
</dbReference>